<evidence type="ECO:0000256" key="4">
    <source>
        <dbReference type="PROSITE-ProRule" id="PRU00354"/>
    </source>
</evidence>
<reference evidence="6 7" key="1">
    <citation type="submission" date="2014-02" db="EMBL/GenBank/DDBJ databases">
        <title>Expanding our view of genomic diversity in Candidatus Accumulibacter clades.</title>
        <authorList>
            <person name="Skennerton C.T."/>
            <person name="Barr J.J."/>
            <person name="Slater F.R."/>
            <person name="Bond P.L."/>
            <person name="Tyson G.W."/>
        </authorList>
    </citation>
    <scope>NUCLEOTIDE SEQUENCE [LARGE SCALE GENOMIC DNA]</scope>
    <source>
        <strain evidence="7">BA-91</strain>
    </source>
</reference>
<dbReference type="EC" id="2.5.1.16" evidence="6"/>
<evidence type="ECO:0000256" key="1">
    <source>
        <dbReference type="ARBA" id="ARBA00007867"/>
    </source>
</evidence>
<evidence type="ECO:0000259" key="5">
    <source>
        <dbReference type="PROSITE" id="PS51006"/>
    </source>
</evidence>
<accession>A0A080LUJ7</accession>
<evidence type="ECO:0000256" key="2">
    <source>
        <dbReference type="ARBA" id="ARBA00022679"/>
    </source>
</evidence>
<dbReference type="Gene3D" id="3.40.50.150">
    <property type="entry name" value="Vaccinia Virus protein VP39"/>
    <property type="match status" value="1"/>
</dbReference>
<dbReference type="InterPro" id="IPR029063">
    <property type="entry name" value="SAM-dependent_MTases_sf"/>
</dbReference>
<dbReference type="Pfam" id="PF01564">
    <property type="entry name" value="Spermine_synth"/>
    <property type="match status" value="1"/>
</dbReference>
<dbReference type="EMBL" id="JDVG02000426">
    <property type="protein sequence ID" value="KFB72188.1"/>
    <property type="molecule type" value="Genomic_DNA"/>
</dbReference>
<evidence type="ECO:0000313" key="7">
    <source>
        <dbReference type="Proteomes" id="UP000020077"/>
    </source>
</evidence>
<dbReference type="InterPro" id="IPR030374">
    <property type="entry name" value="PABS"/>
</dbReference>
<organism evidence="6 7">
    <name type="scientific">Candidatus Accumulibacter phosphatis</name>
    <dbReference type="NCBI Taxonomy" id="327160"/>
    <lineage>
        <taxon>Bacteria</taxon>
        <taxon>Pseudomonadati</taxon>
        <taxon>Pseudomonadota</taxon>
        <taxon>Betaproteobacteria</taxon>
        <taxon>Candidatus Accumulibacter</taxon>
    </lineage>
</organism>
<dbReference type="Proteomes" id="UP000020077">
    <property type="component" value="Unassembled WGS sequence"/>
</dbReference>
<dbReference type="SUPFAM" id="SSF53335">
    <property type="entry name" value="S-adenosyl-L-methionine-dependent methyltransferases"/>
    <property type="match status" value="1"/>
</dbReference>
<keyword evidence="3 4" id="KW-0620">Polyamine biosynthesis</keyword>
<sequence>MYGCPVVPLGLSAQAFAYRKRNHTLPLPRSLRADHSLPARKHTLPERFRQTLQALDFRRQLQRLMARSTIEISEKAGVRYLHFSSAWIQGAMRIQRPNALELPYTREMMAGLLLRAPPWPRQALLIGLGAGSLAKFIYHRLPATRITVVEIDPQVEMIARLHFKLPDDPLRLRVVIADGAEYMLQGDSHHDYILVDGFDRDARAGVLDTLPFYQACRARLSENGLLAVNLLGREHAFEASAERIQRAFDGRAMIFPSCDSGNTIAFAAAGEHVDASHDELIRRANQCLQETGLNLLPTVARLQQEHYLANDRLRF</sequence>
<evidence type="ECO:0000313" key="6">
    <source>
        <dbReference type="EMBL" id="KFB72188.1"/>
    </source>
</evidence>
<keyword evidence="2 4" id="KW-0808">Transferase</keyword>
<evidence type="ECO:0000256" key="3">
    <source>
        <dbReference type="ARBA" id="ARBA00023115"/>
    </source>
</evidence>
<comment type="similarity">
    <text evidence="1">Belongs to the spermidine/spermine synthase family.</text>
</comment>
<proteinExistence type="inferred from homology"/>
<dbReference type="GO" id="GO:0006596">
    <property type="term" value="P:polyamine biosynthetic process"/>
    <property type="evidence" value="ECO:0007669"/>
    <property type="project" value="UniProtKB-UniRule"/>
</dbReference>
<comment type="caution">
    <text evidence="6">The sequence shown here is derived from an EMBL/GenBank/DDBJ whole genome shotgun (WGS) entry which is preliminary data.</text>
</comment>
<name>A0A080LUJ7_9PROT</name>
<dbReference type="PROSITE" id="PS51006">
    <property type="entry name" value="PABS_2"/>
    <property type="match status" value="1"/>
</dbReference>
<dbReference type="NCBIfam" id="NF037959">
    <property type="entry name" value="MFS_SpdSyn"/>
    <property type="match status" value="1"/>
</dbReference>
<feature type="domain" description="PABS" evidence="5">
    <location>
        <begin position="45"/>
        <end position="271"/>
    </location>
</feature>
<dbReference type="AlphaFoldDB" id="A0A080LUJ7"/>
<dbReference type="PANTHER" id="PTHR43317:SF1">
    <property type="entry name" value="THERMOSPERMINE SYNTHASE ACAULIS5"/>
    <property type="match status" value="1"/>
</dbReference>
<protein>
    <submittedName>
        <fullName evidence="6">Spermidine synthase</fullName>
        <ecNumber evidence="6">2.5.1.16</ecNumber>
    </submittedName>
</protein>
<dbReference type="GO" id="GO:0004766">
    <property type="term" value="F:spermidine synthase activity"/>
    <property type="evidence" value="ECO:0007669"/>
    <property type="project" value="UniProtKB-EC"/>
</dbReference>
<feature type="active site" description="Proton acceptor" evidence="4">
    <location>
        <position position="196"/>
    </location>
</feature>
<gene>
    <name evidence="6" type="primary">speE_1</name>
    <name evidence="6" type="ORF">AW09_002629</name>
</gene>
<dbReference type="PANTHER" id="PTHR43317">
    <property type="entry name" value="THERMOSPERMINE SYNTHASE ACAULIS5"/>
    <property type="match status" value="1"/>
</dbReference>